<protein>
    <submittedName>
        <fullName evidence="2">Transposase DDE domain-containing protein</fullName>
    </submittedName>
</protein>
<dbReference type="EMBL" id="FOXD01000035">
    <property type="protein sequence ID" value="SFQ38889.1"/>
    <property type="molecule type" value="Genomic_DNA"/>
</dbReference>
<dbReference type="SUPFAM" id="SSF53098">
    <property type="entry name" value="Ribonuclease H-like"/>
    <property type="match status" value="1"/>
</dbReference>
<keyword evidence="3" id="KW-1185">Reference proteome</keyword>
<dbReference type="AlphaFoldDB" id="A0A1I5Y3X7"/>
<accession>A0A1I5Y3X7</accession>
<dbReference type="PANTHER" id="PTHR33258">
    <property type="entry name" value="TRANSPOSASE INSL FOR INSERTION SEQUENCE ELEMENT IS186A-RELATED"/>
    <property type="match status" value="1"/>
</dbReference>
<gene>
    <name evidence="2" type="ORF">SAMN05518683_13515</name>
</gene>
<dbReference type="Proteomes" id="UP000198892">
    <property type="component" value="Unassembled WGS sequence"/>
</dbReference>
<dbReference type="GO" id="GO:0004803">
    <property type="term" value="F:transposase activity"/>
    <property type="evidence" value="ECO:0007669"/>
    <property type="project" value="InterPro"/>
</dbReference>
<dbReference type="RefSeq" id="WP_170841221.1">
    <property type="nucleotide sequence ID" value="NZ_FOXD01000035.1"/>
</dbReference>
<evidence type="ECO:0000259" key="1">
    <source>
        <dbReference type="Pfam" id="PF01609"/>
    </source>
</evidence>
<feature type="domain" description="Transposase IS4-like" evidence="1">
    <location>
        <begin position="25"/>
        <end position="121"/>
    </location>
</feature>
<dbReference type="PANTHER" id="PTHR33258:SF1">
    <property type="entry name" value="TRANSPOSASE INSL FOR INSERTION SEQUENCE ELEMENT IS186A-RELATED"/>
    <property type="match status" value="1"/>
</dbReference>
<dbReference type="InterPro" id="IPR012337">
    <property type="entry name" value="RNaseH-like_sf"/>
</dbReference>
<sequence length="132" mass="15529">MNHRITFPNLLQKRNLDDRLQELLETVGYIDPTMITVGENRIPWALYHSKRSGVKIHVAYTPSTGMPLQVEETGDRKHGPSLNHRDSILVEDRAYFKIQRMDSFLAMEQSFVIRMKENVEIVRPKQRHRVVF</sequence>
<reference evidence="3" key="1">
    <citation type="submission" date="2016-10" db="EMBL/GenBank/DDBJ databases">
        <authorList>
            <person name="Varghese N."/>
            <person name="Submissions S."/>
        </authorList>
    </citation>
    <scope>NUCLEOTIDE SEQUENCE [LARGE SCALE GENOMIC DNA]</scope>
    <source>
        <strain evidence="3">S7</strain>
    </source>
</reference>
<dbReference type="InterPro" id="IPR002559">
    <property type="entry name" value="Transposase_11"/>
</dbReference>
<dbReference type="GO" id="GO:0003677">
    <property type="term" value="F:DNA binding"/>
    <property type="evidence" value="ECO:0007669"/>
    <property type="project" value="InterPro"/>
</dbReference>
<dbReference type="STRING" id="1884432.SAMN05518683_13515"/>
<name>A0A1I5Y3X7_9BACI</name>
<evidence type="ECO:0000313" key="3">
    <source>
        <dbReference type="Proteomes" id="UP000198892"/>
    </source>
</evidence>
<proteinExistence type="predicted"/>
<evidence type="ECO:0000313" key="2">
    <source>
        <dbReference type="EMBL" id="SFQ38889.1"/>
    </source>
</evidence>
<dbReference type="GO" id="GO:0006313">
    <property type="term" value="P:DNA transposition"/>
    <property type="evidence" value="ECO:0007669"/>
    <property type="project" value="InterPro"/>
</dbReference>
<organism evidence="2 3">
    <name type="scientific">Salibacterium halotolerans</name>
    <dbReference type="NCBI Taxonomy" id="1884432"/>
    <lineage>
        <taxon>Bacteria</taxon>
        <taxon>Bacillati</taxon>
        <taxon>Bacillota</taxon>
        <taxon>Bacilli</taxon>
        <taxon>Bacillales</taxon>
        <taxon>Bacillaceae</taxon>
    </lineage>
</organism>
<dbReference type="Pfam" id="PF01609">
    <property type="entry name" value="DDE_Tnp_1"/>
    <property type="match status" value="1"/>
</dbReference>